<evidence type="ECO:0000313" key="4">
    <source>
        <dbReference type="EMBL" id="KAF3447053.1"/>
    </source>
</evidence>
<dbReference type="Gene3D" id="1.25.40.420">
    <property type="match status" value="1"/>
</dbReference>
<evidence type="ECO:0000259" key="3">
    <source>
        <dbReference type="PROSITE" id="PS50097"/>
    </source>
</evidence>
<sequence length="268" mass="30598">MLGRRSTLARHQYETDTETDPETEAMRCISCQEDYDARDAGTCKECYEEANETEEELKREIDDLKAKVAFLKFWSPIDPHHHGNRSHPPCFSDVVLVASEDGSGGPAVPVLAHKAILVSRSPVFRAMLENEMEESRSGTIKISDVSYDALRAFVNYLYTAEACLDEQMACELLVLAEKYQVKHLKAYCEKFLVSKLNWDNSVMNYAFAHQHNAKHMLDATLSMITDNMDKLTKRDEYMELVEKDPRLVVEIYEAYLSKQVNTAAHKDS</sequence>
<dbReference type="SUPFAM" id="SSF54695">
    <property type="entry name" value="POZ domain"/>
    <property type="match status" value="1"/>
</dbReference>
<proteinExistence type="predicted"/>
<dbReference type="SMART" id="SM00225">
    <property type="entry name" value="BTB"/>
    <property type="match status" value="1"/>
</dbReference>
<dbReference type="CDD" id="cd18186">
    <property type="entry name" value="BTB_POZ_ZBTB_KLHL-like"/>
    <property type="match status" value="1"/>
</dbReference>
<protein>
    <recommendedName>
        <fullName evidence="3">BTB domain-containing protein</fullName>
    </recommendedName>
</protein>
<dbReference type="CDD" id="cd14733">
    <property type="entry name" value="BACK"/>
    <property type="match status" value="1"/>
</dbReference>
<feature type="domain" description="BTB" evidence="3">
    <location>
        <begin position="92"/>
        <end position="166"/>
    </location>
</feature>
<dbReference type="OrthoDB" id="6359816at2759"/>
<feature type="region of interest" description="Disordered" evidence="2">
    <location>
        <begin position="1"/>
        <end position="22"/>
    </location>
</feature>
<accession>A0A8K0MIM1</accession>
<dbReference type="Proteomes" id="UP000796880">
    <property type="component" value="Unassembled WGS sequence"/>
</dbReference>
<evidence type="ECO:0000256" key="2">
    <source>
        <dbReference type="SAM" id="MobiDB-lite"/>
    </source>
</evidence>
<evidence type="ECO:0000256" key="1">
    <source>
        <dbReference type="ARBA" id="ARBA00004906"/>
    </source>
</evidence>
<dbReference type="InterPro" id="IPR000210">
    <property type="entry name" value="BTB/POZ_dom"/>
</dbReference>
<reference evidence="4" key="1">
    <citation type="submission" date="2020-03" db="EMBL/GenBank/DDBJ databases">
        <title>A high-quality chromosome-level genome assembly of a woody plant with both climbing and erect habits, Rhamnella rubrinervis.</title>
        <authorList>
            <person name="Lu Z."/>
            <person name="Yang Y."/>
            <person name="Zhu X."/>
            <person name="Sun Y."/>
        </authorList>
    </citation>
    <scope>NUCLEOTIDE SEQUENCE</scope>
    <source>
        <strain evidence="4">BYM</strain>
        <tissue evidence="4">Leaf</tissue>
    </source>
</reference>
<comment type="caution">
    <text evidence="4">The sequence shown here is derived from an EMBL/GenBank/DDBJ whole genome shotgun (WGS) entry which is preliminary data.</text>
</comment>
<dbReference type="AlphaFoldDB" id="A0A8K0MIM1"/>
<dbReference type="Pfam" id="PF00651">
    <property type="entry name" value="BTB"/>
    <property type="match status" value="1"/>
</dbReference>
<dbReference type="PANTHER" id="PTHR24413">
    <property type="entry name" value="SPECKLE-TYPE POZ PROTEIN"/>
    <property type="match status" value="1"/>
</dbReference>
<gene>
    <name evidence="4" type="ORF">FNV43_RR12233</name>
</gene>
<dbReference type="Gene3D" id="3.30.710.10">
    <property type="entry name" value="Potassium Channel Kv1.1, Chain A"/>
    <property type="match status" value="1"/>
</dbReference>
<dbReference type="FunFam" id="1.25.40.420:FF:000026">
    <property type="entry name" value="BTB/POZ domain-containing protein"/>
    <property type="match status" value="1"/>
</dbReference>
<keyword evidence="5" id="KW-1185">Reference proteome</keyword>
<comment type="pathway">
    <text evidence="1">Protein modification; protein ubiquitination.</text>
</comment>
<dbReference type="PROSITE" id="PS50097">
    <property type="entry name" value="BTB"/>
    <property type="match status" value="1"/>
</dbReference>
<evidence type="ECO:0000313" key="5">
    <source>
        <dbReference type="Proteomes" id="UP000796880"/>
    </source>
</evidence>
<dbReference type="InterPro" id="IPR011333">
    <property type="entry name" value="SKP1/BTB/POZ_sf"/>
</dbReference>
<organism evidence="4 5">
    <name type="scientific">Rhamnella rubrinervis</name>
    <dbReference type="NCBI Taxonomy" id="2594499"/>
    <lineage>
        <taxon>Eukaryota</taxon>
        <taxon>Viridiplantae</taxon>
        <taxon>Streptophyta</taxon>
        <taxon>Embryophyta</taxon>
        <taxon>Tracheophyta</taxon>
        <taxon>Spermatophyta</taxon>
        <taxon>Magnoliopsida</taxon>
        <taxon>eudicotyledons</taxon>
        <taxon>Gunneridae</taxon>
        <taxon>Pentapetalae</taxon>
        <taxon>rosids</taxon>
        <taxon>fabids</taxon>
        <taxon>Rosales</taxon>
        <taxon>Rhamnaceae</taxon>
        <taxon>rhamnoid group</taxon>
        <taxon>Rhamneae</taxon>
        <taxon>Rhamnella</taxon>
    </lineage>
</organism>
<dbReference type="EMBL" id="VOIH02000005">
    <property type="protein sequence ID" value="KAF3447053.1"/>
    <property type="molecule type" value="Genomic_DNA"/>
</dbReference>
<name>A0A8K0MIM1_9ROSA</name>